<comment type="caution">
    <text evidence="1">The sequence shown here is derived from an EMBL/GenBank/DDBJ whole genome shotgun (WGS) entry which is preliminary data.</text>
</comment>
<dbReference type="EMBL" id="CBXI010000024">
    <property type="protein sequence ID" value="CDL91447.1"/>
    <property type="molecule type" value="Genomic_DNA"/>
</dbReference>
<dbReference type="OrthoDB" id="9985771at2"/>
<dbReference type="Proteomes" id="UP000019482">
    <property type="component" value="Unassembled WGS sequence"/>
</dbReference>
<dbReference type="RefSeq" id="WP_017895678.1">
    <property type="nucleotide sequence ID" value="NZ_CBXI010000024.1"/>
</dbReference>
<proteinExistence type="predicted"/>
<protein>
    <submittedName>
        <fullName evidence="1">Uncharacterized protein</fullName>
    </submittedName>
</protein>
<reference evidence="1 2" key="1">
    <citation type="journal article" date="2015" name="Genome Announc.">
        <title>Draft Genome Sequence of Clostridium tyrobutyricum Strain DIVETGP, Isolated from Cow's Milk for Grana Padano Production.</title>
        <authorList>
            <person name="Soggiu A."/>
            <person name="Piras C."/>
            <person name="Gaiarsa S."/>
            <person name="Sassera D."/>
            <person name="Roncada P."/>
            <person name="Bendixen E."/>
            <person name="Brasca M."/>
            <person name="Bonizzi L."/>
        </authorList>
    </citation>
    <scope>NUCLEOTIDE SEQUENCE [LARGE SCALE GENOMIC DNA]</scope>
    <source>
        <strain evidence="1 2">DIVETGP</strain>
    </source>
</reference>
<accession>W6NH63</accession>
<sequence>MNEFEIDSYIEKLASNKNVKSFYPIAICKMLKFPIKLVINRLNKLVNMGYLKLKFEIRCDNFDIMDIVDSYEDYLGKNIECEDCDSVTEFVIGLENIFPIYYINDNYREYIKKKNVCLQVQEKLNCNQISTGNYDSTLNTPTSLKDIILENTSVSSDSIEEANNKIKKKGIVDKAKNVQVVLTLVNTIHQSWEWLEPYIQPLVHHISDFIK</sequence>
<dbReference type="GeneID" id="29420216"/>
<gene>
    <name evidence="1" type="ORF">CTDIVETGP_1517</name>
</gene>
<evidence type="ECO:0000313" key="1">
    <source>
        <dbReference type="EMBL" id="CDL91447.1"/>
    </source>
</evidence>
<evidence type="ECO:0000313" key="2">
    <source>
        <dbReference type="Proteomes" id="UP000019482"/>
    </source>
</evidence>
<dbReference type="AlphaFoldDB" id="W6NH63"/>
<name>W6NH63_CLOTY</name>
<keyword evidence="2" id="KW-1185">Reference proteome</keyword>
<organism evidence="1 2">
    <name type="scientific">Clostridium tyrobutyricum DIVETGP</name>
    <dbReference type="NCBI Taxonomy" id="1408889"/>
    <lineage>
        <taxon>Bacteria</taxon>
        <taxon>Bacillati</taxon>
        <taxon>Bacillota</taxon>
        <taxon>Clostridia</taxon>
        <taxon>Eubacteriales</taxon>
        <taxon>Clostridiaceae</taxon>
        <taxon>Clostridium</taxon>
    </lineage>
</organism>